<keyword evidence="10 14" id="KW-0472">Membrane</keyword>
<comment type="caution">
    <text evidence="15">The sequence shown here is derived from an EMBL/GenBank/DDBJ whole genome shotgun (WGS) entry which is preliminary data.</text>
</comment>
<dbReference type="PANTHER" id="PTHR45897">
    <property type="entry name" value="HIGH-AFFINITY CHOLINE TRANSPORTER 1"/>
    <property type="match status" value="1"/>
</dbReference>
<keyword evidence="11" id="KW-0325">Glycoprotein</keyword>
<proteinExistence type="inferred from homology"/>
<evidence type="ECO:0000256" key="13">
    <source>
        <dbReference type="RuleBase" id="RU362091"/>
    </source>
</evidence>
<evidence type="ECO:0008006" key="17">
    <source>
        <dbReference type="Google" id="ProtNLM"/>
    </source>
</evidence>
<dbReference type="GO" id="GO:0005886">
    <property type="term" value="C:plasma membrane"/>
    <property type="evidence" value="ECO:0007669"/>
    <property type="project" value="TreeGrafter"/>
</dbReference>
<feature type="transmembrane region" description="Helical" evidence="14">
    <location>
        <begin position="437"/>
        <end position="461"/>
    </location>
</feature>
<feature type="transmembrane region" description="Helical" evidence="14">
    <location>
        <begin position="192"/>
        <end position="210"/>
    </location>
</feature>
<dbReference type="AlphaFoldDB" id="A0AAW0Q190"/>
<feature type="transmembrane region" description="Helical" evidence="14">
    <location>
        <begin position="127"/>
        <end position="160"/>
    </location>
</feature>
<feature type="transmembrane region" description="Helical" evidence="14">
    <location>
        <begin position="166"/>
        <end position="185"/>
    </location>
</feature>
<evidence type="ECO:0000256" key="10">
    <source>
        <dbReference type="ARBA" id="ARBA00023136"/>
    </source>
</evidence>
<protein>
    <recommendedName>
        <fullName evidence="17">High-affinity choline transporter 1-like</fullName>
    </recommendedName>
</protein>
<feature type="transmembrane region" description="Helical" evidence="14">
    <location>
        <begin position="272"/>
        <end position="294"/>
    </location>
</feature>
<feature type="transmembrane region" description="Helical" evidence="14">
    <location>
        <begin position="84"/>
        <end position="106"/>
    </location>
</feature>
<name>A0AAW0Q190_9GOBI</name>
<evidence type="ECO:0000256" key="4">
    <source>
        <dbReference type="ARBA" id="ARBA00022692"/>
    </source>
</evidence>
<dbReference type="Proteomes" id="UP001460270">
    <property type="component" value="Unassembled WGS sequence"/>
</dbReference>
<keyword evidence="5" id="KW-0769">Symport</keyword>
<comment type="subcellular location">
    <subcellularLocation>
        <location evidence="1">Membrane</location>
        <topology evidence="1">Multi-pass membrane protein</topology>
    </subcellularLocation>
</comment>
<evidence type="ECO:0000256" key="5">
    <source>
        <dbReference type="ARBA" id="ARBA00022847"/>
    </source>
</evidence>
<feature type="transmembrane region" description="Helical" evidence="14">
    <location>
        <begin position="6"/>
        <end position="27"/>
    </location>
</feature>
<feature type="transmembrane region" description="Helical" evidence="14">
    <location>
        <begin position="51"/>
        <end position="72"/>
    </location>
</feature>
<dbReference type="Pfam" id="PF00474">
    <property type="entry name" value="SSF"/>
    <property type="match status" value="1"/>
</dbReference>
<evidence type="ECO:0000256" key="9">
    <source>
        <dbReference type="ARBA" id="ARBA00023065"/>
    </source>
</evidence>
<evidence type="ECO:0000313" key="16">
    <source>
        <dbReference type="Proteomes" id="UP001460270"/>
    </source>
</evidence>
<feature type="transmembrane region" description="Helical" evidence="14">
    <location>
        <begin position="382"/>
        <end position="401"/>
    </location>
</feature>
<sequence length="544" mass="59425">MAVNIPGVAVMVLFYLLVLGTGIWASFKSRREQKKNAASEIEMTLLGNRQINLVVGVFTMTASWVGGGFIVGTTEAVYRPTMGLTMGLILLSAYSTSFLLCGFVFANPLRDQKCVTMMDPFRRKYGTALTSCFCLVSVFLDILCMANTLIGLGATVSLVLDLPYTVSIWISAAVAITYTLMGGLYSVAYTDIIQLILIFVSLWLCVPFVLTNPHTVPIHETLLSNPLHAPWIGKPQLQKLWIFLDDFLLMSVGSMAFQCLHQRTLSASSTRTAKITCCVASFLLLICGIPPVLFGGAASSTDWNQTSYGSPSPYERGEAAQVLPIMLHYLTPSYISIIGIGCVAAAVMSSADSTLMSAASVFSANIYKNIIRPKASEKEMQWLIRASVMVVGVCGTSLTMLKNSGTLFWFLSADIGYIIVFPPFFCAVFFKISNAYGAIMGFVVGFPLRLLCGEPLIGLPAVLHFPGCTLEDGVYVQYSPIKTMCMLVTVASVLLFSYLASELFGRRMLPEKWDVFKVKAKILDDQIVMKSGCQMETLDPMIKT</sequence>
<evidence type="ECO:0000256" key="11">
    <source>
        <dbReference type="ARBA" id="ARBA00023180"/>
    </source>
</evidence>
<evidence type="ECO:0000256" key="14">
    <source>
        <dbReference type="SAM" id="Phobius"/>
    </source>
</evidence>
<reference evidence="16" key="1">
    <citation type="submission" date="2024-04" db="EMBL/GenBank/DDBJ databases">
        <title>Salinicola lusitanus LLJ914,a marine bacterium isolated from the Okinawa Trough.</title>
        <authorList>
            <person name="Li J."/>
        </authorList>
    </citation>
    <scope>NUCLEOTIDE SEQUENCE [LARGE SCALE GENOMIC DNA]</scope>
</reference>
<feature type="transmembrane region" description="Helical" evidence="14">
    <location>
        <begin position="240"/>
        <end position="260"/>
    </location>
</feature>
<evidence type="ECO:0000256" key="2">
    <source>
        <dbReference type="ARBA" id="ARBA00006434"/>
    </source>
</evidence>
<evidence type="ECO:0000256" key="3">
    <source>
        <dbReference type="ARBA" id="ARBA00022448"/>
    </source>
</evidence>
<evidence type="ECO:0000256" key="1">
    <source>
        <dbReference type="ARBA" id="ARBA00004141"/>
    </source>
</evidence>
<keyword evidence="4 14" id="KW-0812">Transmembrane</keyword>
<accession>A0AAW0Q190</accession>
<dbReference type="InterPro" id="IPR001734">
    <property type="entry name" value="Na/solute_symporter"/>
</dbReference>
<evidence type="ECO:0000256" key="7">
    <source>
        <dbReference type="ARBA" id="ARBA00022989"/>
    </source>
</evidence>
<dbReference type="InterPro" id="IPR038377">
    <property type="entry name" value="Na/Glc_symporter_sf"/>
</dbReference>
<evidence type="ECO:0000256" key="6">
    <source>
        <dbReference type="ARBA" id="ARBA00022979"/>
    </source>
</evidence>
<keyword evidence="6" id="KW-0530">Neurotransmitter biosynthesis</keyword>
<keyword evidence="16" id="KW-1185">Reference proteome</keyword>
<comment type="similarity">
    <text evidence="2 13">Belongs to the sodium:solute symporter (SSF) (TC 2.A.21) family.</text>
</comment>
<dbReference type="EMBL" id="JBBPFD010000001">
    <property type="protein sequence ID" value="KAK7945008.1"/>
    <property type="molecule type" value="Genomic_DNA"/>
</dbReference>
<keyword evidence="7 14" id="KW-1133">Transmembrane helix</keyword>
<feature type="transmembrane region" description="Helical" evidence="14">
    <location>
        <begin position="481"/>
        <end position="500"/>
    </location>
</feature>
<organism evidence="15 16">
    <name type="scientific">Mugilogobius chulae</name>
    <name type="common">yellowstripe goby</name>
    <dbReference type="NCBI Taxonomy" id="88201"/>
    <lineage>
        <taxon>Eukaryota</taxon>
        <taxon>Metazoa</taxon>
        <taxon>Chordata</taxon>
        <taxon>Craniata</taxon>
        <taxon>Vertebrata</taxon>
        <taxon>Euteleostomi</taxon>
        <taxon>Actinopterygii</taxon>
        <taxon>Neopterygii</taxon>
        <taxon>Teleostei</taxon>
        <taxon>Neoteleostei</taxon>
        <taxon>Acanthomorphata</taxon>
        <taxon>Gobiaria</taxon>
        <taxon>Gobiiformes</taxon>
        <taxon>Gobioidei</taxon>
        <taxon>Gobiidae</taxon>
        <taxon>Gobionellinae</taxon>
        <taxon>Mugilogobius</taxon>
    </lineage>
</organism>
<evidence type="ECO:0000256" key="8">
    <source>
        <dbReference type="ARBA" id="ARBA00023053"/>
    </source>
</evidence>
<feature type="transmembrane region" description="Helical" evidence="14">
    <location>
        <begin position="407"/>
        <end position="430"/>
    </location>
</feature>
<dbReference type="Gene3D" id="1.20.1730.10">
    <property type="entry name" value="Sodium/glucose cotransporter"/>
    <property type="match status" value="1"/>
</dbReference>
<dbReference type="CDD" id="cd11474">
    <property type="entry name" value="SLC5sbd_CHT"/>
    <property type="match status" value="1"/>
</dbReference>
<dbReference type="PANTHER" id="PTHR45897:SF5">
    <property type="entry name" value="HIGH AFFINITY CHOLINE TRANSPORTER 1"/>
    <property type="match status" value="1"/>
</dbReference>
<dbReference type="GO" id="GO:0005307">
    <property type="term" value="F:choline:sodium symporter activity"/>
    <property type="evidence" value="ECO:0007669"/>
    <property type="project" value="TreeGrafter"/>
</dbReference>
<keyword evidence="3" id="KW-0813">Transport</keyword>
<gene>
    <name evidence="15" type="ORF">WMY93_000736</name>
</gene>
<evidence type="ECO:0000313" key="15">
    <source>
        <dbReference type="EMBL" id="KAK7945008.1"/>
    </source>
</evidence>
<dbReference type="GO" id="GO:0008292">
    <property type="term" value="P:acetylcholine biosynthetic process"/>
    <property type="evidence" value="ECO:0007669"/>
    <property type="project" value="TreeGrafter"/>
</dbReference>
<feature type="transmembrane region" description="Helical" evidence="14">
    <location>
        <begin position="334"/>
        <end position="362"/>
    </location>
</feature>
<dbReference type="PROSITE" id="PS50283">
    <property type="entry name" value="NA_SOLUT_SYMP_3"/>
    <property type="match status" value="1"/>
</dbReference>
<keyword evidence="9" id="KW-0406">Ion transport</keyword>
<dbReference type="InterPro" id="IPR052244">
    <property type="entry name" value="Choline_transporter"/>
</dbReference>
<evidence type="ECO:0000256" key="12">
    <source>
        <dbReference type="ARBA" id="ARBA00023201"/>
    </source>
</evidence>
<keyword evidence="8" id="KW-0915">Sodium</keyword>
<keyword evidence="12" id="KW-0739">Sodium transport</keyword>